<dbReference type="InterPro" id="IPR007560">
    <property type="entry name" value="Restrct_endonuc_IV_Mrr"/>
</dbReference>
<dbReference type="EMBL" id="CQEM01000005">
    <property type="protein sequence ID" value="CNK94829.1"/>
    <property type="molecule type" value="Genomic_DNA"/>
</dbReference>
<dbReference type="GO" id="GO:0009307">
    <property type="term" value="P:DNA restriction-modification system"/>
    <property type="evidence" value="ECO:0007669"/>
    <property type="project" value="InterPro"/>
</dbReference>
<accession>A0A0T9TPJ5</accession>
<dbReference type="CDD" id="cd00009">
    <property type="entry name" value="AAA"/>
    <property type="match status" value="1"/>
</dbReference>
<dbReference type="SUPFAM" id="SSF52540">
    <property type="entry name" value="P-loop containing nucleoside triphosphate hydrolases"/>
    <property type="match status" value="1"/>
</dbReference>
<organism evidence="3 4">
    <name type="scientific">Yersinia aleksiciae</name>
    <dbReference type="NCBI Taxonomy" id="263819"/>
    <lineage>
        <taxon>Bacteria</taxon>
        <taxon>Pseudomonadati</taxon>
        <taxon>Pseudomonadota</taxon>
        <taxon>Gammaproteobacteria</taxon>
        <taxon>Enterobacterales</taxon>
        <taxon>Yersiniaceae</taxon>
        <taxon>Yersinia</taxon>
    </lineage>
</organism>
<reference evidence="4" key="1">
    <citation type="submission" date="2015-03" db="EMBL/GenBank/DDBJ databases">
        <authorList>
            <consortium name="Pathogen Informatics"/>
        </authorList>
    </citation>
    <scope>NUCLEOTIDE SEQUENCE [LARGE SCALE GENOMIC DNA]</scope>
    <source>
        <strain evidence="4">IP27925</strain>
    </source>
</reference>
<name>A0A0T9TPJ5_YERAE</name>
<dbReference type="InterPro" id="IPR027417">
    <property type="entry name" value="P-loop_NTPase"/>
</dbReference>
<feature type="domain" description="Novel STAND NTPase 3" evidence="2">
    <location>
        <begin position="193"/>
        <end position="352"/>
    </location>
</feature>
<dbReference type="Gene3D" id="3.40.50.300">
    <property type="entry name" value="P-loop containing nucleotide triphosphate hydrolases"/>
    <property type="match status" value="1"/>
</dbReference>
<dbReference type="Pfam" id="PF20720">
    <property type="entry name" value="nSTAND3"/>
    <property type="match status" value="1"/>
</dbReference>
<dbReference type="InterPro" id="IPR011335">
    <property type="entry name" value="Restrct_endonuc-II-like"/>
</dbReference>
<sequence>MTYSNSNKFTDMNKIIWGLTVASYEFSRLNDKEFEELSADFLSEELGVRVERFKQGKDGGIDGRFYQGHQKTIIQCKHYEKTGISGLKVALKKEAIKVKKLNPDRYIITTSVQLSPKDKDEILIIFQPYILSTLDIYGQNDISAILNGNEKIERKHFKLWLSSSTVLRHLINNAVYGRSSDFLLNIQEESKKYYLTNDYEKAYDRLERTGSVIITGSAGVGKTTLANQLCLYYAADGYEVIYIDNDLTEAENVFSPDKEKKQIFYYDDFLGRNYLDAIYNKTDTKVVNFINRVARNDHKKFILTSRTNIINRSRELSDIYNSSKIKNNEYEVNLKALNNFEKANILYNHMWHSDLKKGYIDEIYEDKKYYKIIEHRNFNPRIISFITDANKLNEVKPIDYWQYISSSLNNPEEIWKVLFNRQISSDVQKITMLTCFNNTRIKEEELRDFYHNLLSLEKIYSPIEIIETFDELVKLAVGSTLVRELDNKKNVNYNLFNPSLGDFITQKYKNSPDTLASYFYVLRTLPAIENLFSLNKEILSVNIFKEIISILIKKLSTHNDNDIKFITNFISMAILNNSIEEGLTFITLELINRTNILNEEIDYNNLIIIQWCLENSDKIFTDTQIELYIIKSLNPLLTNDELLLISAIAKKSGTLLKLKMLIRDTVIDHWKESVHYYAEELDSLKGIYDQSEESYGLERVFEMIDGDLESYPFSFSEDEKNNILEHCNITSIIERNIEQDSDSYDSDSHSIYAQNSNETGSISDLFQRS</sequence>
<dbReference type="GO" id="GO:0004519">
    <property type="term" value="F:endonuclease activity"/>
    <property type="evidence" value="ECO:0007669"/>
    <property type="project" value="InterPro"/>
</dbReference>
<dbReference type="SUPFAM" id="SSF52980">
    <property type="entry name" value="Restriction endonuclease-like"/>
    <property type="match status" value="1"/>
</dbReference>
<dbReference type="AlphaFoldDB" id="A0A0T9TPJ5"/>
<dbReference type="Pfam" id="PF04471">
    <property type="entry name" value="Mrr_cat"/>
    <property type="match status" value="1"/>
</dbReference>
<evidence type="ECO:0000259" key="1">
    <source>
        <dbReference type="Pfam" id="PF04471"/>
    </source>
</evidence>
<dbReference type="InterPro" id="IPR011856">
    <property type="entry name" value="tRNA_endonuc-like_dom_sf"/>
</dbReference>
<proteinExistence type="predicted"/>
<evidence type="ECO:0000259" key="2">
    <source>
        <dbReference type="Pfam" id="PF20720"/>
    </source>
</evidence>
<feature type="domain" description="Restriction endonuclease type IV Mrr" evidence="1">
    <location>
        <begin position="28"/>
        <end position="82"/>
    </location>
</feature>
<gene>
    <name evidence="3" type="ORF">ERS008460_01379</name>
</gene>
<dbReference type="GO" id="GO:0003677">
    <property type="term" value="F:DNA binding"/>
    <property type="evidence" value="ECO:0007669"/>
    <property type="project" value="InterPro"/>
</dbReference>
<evidence type="ECO:0000313" key="4">
    <source>
        <dbReference type="Proteomes" id="UP000040088"/>
    </source>
</evidence>
<evidence type="ECO:0000313" key="3">
    <source>
        <dbReference type="EMBL" id="CNK94829.1"/>
    </source>
</evidence>
<dbReference type="Proteomes" id="UP000040088">
    <property type="component" value="Unassembled WGS sequence"/>
</dbReference>
<dbReference type="InterPro" id="IPR049050">
    <property type="entry name" value="nSTAND3"/>
</dbReference>
<dbReference type="Gene3D" id="3.40.1350.10">
    <property type="match status" value="1"/>
</dbReference>
<protein>
    <submittedName>
        <fullName evidence="3">DnaA regulatory inactivator Hda</fullName>
    </submittedName>
</protein>